<evidence type="ECO:0000313" key="2">
    <source>
        <dbReference type="Proteomes" id="UP000095280"/>
    </source>
</evidence>
<evidence type="ECO:0000256" key="1">
    <source>
        <dbReference type="SAM" id="MobiDB-lite"/>
    </source>
</evidence>
<organism evidence="2 3">
    <name type="scientific">Macrostomum lignano</name>
    <dbReference type="NCBI Taxonomy" id="282301"/>
    <lineage>
        <taxon>Eukaryota</taxon>
        <taxon>Metazoa</taxon>
        <taxon>Spiralia</taxon>
        <taxon>Lophotrochozoa</taxon>
        <taxon>Platyhelminthes</taxon>
        <taxon>Rhabditophora</taxon>
        <taxon>Macrostomorpha</taxon>
        <taxon>Macrostomida</taxon>
        <taxon>Macrostomidae</taxon>
        <taxon>Macrostomum</taxon>
    </lineage>
</organism>
<accession>A0A1I8F8L1</accession>
<feature type="region of interest" description="Disordered" evidence="1">
    <location>
        <begin position="391"/>
        <end position="470"/>
    </location>
</feature>
<feature type="region of interest" description="Disordered" evidence="1">
    <location>
        <begin position="97"/>
        <end position="118"/>
    </location>
</feature>
<dbReference type="Proteomes" id="UP000095280">
    <property type="component" value="Unplaced"/>
</dbReference>
<sequence>GTLADCVRRKFLSTRRRVVLFNTVAVRRNVGLPSCCGISRPISYLFHSLLTIGLGFTGDWHVPATASTIWTLRPDSLDFLMASPMVLARVSVRPGLHRGQRSDSTRHSRRVAAGVSSQPCGPRWPPRYSICSALLASCSRGLRSSESAGLIEKSATNLVSSSLSLQLVQLKGGEAGESADGCANLPGLCLVINNETVQIRTISVKISGRELKRVVKQAEVEVNVTDSGDGDSHSAEQQLSAIRKLRRRLHKIIKRKKVRPSADSSDKKAAGAQPAAGRTVSGWSADGSAGGGKLTTSNRQLHPPWSAGFQDGESGKRNCTGQDALGTARGDSEMRSAAAVEIGLDPPDGGDGSRRSSSSDSEVSVPTHDEGKARAAAEIAAAAASPPRAAASALEANTVTGETVRRGDCWTTRRTSQREEPKPPIKKPLSFLNRKKDKSKGSTDQLLSTSNFPHDVPEKIMPSTVSSPQSTPQMLLIHPAVKKQKALIIENGKNKRYTVDGKSRSVWLDPPAGEKVEIWKEYFGDDGECNRALGRLPGTDKYGYILRDEIDPEGEFLRPRERKKHIKKCWKSWSCFQYIYGNEDDEQYM</sequence>
<proteinExistence type="predicted"/>
<protein>
    <submittedName>
        <fullName evidence="3">MBD domain-containing protein</fullName>
    </submittedName>
</protein>
<feature type="region of interest" description="Disordered" evidence="1">
    <location>
        <begin position="254"/>
        <end position="372"/>
    </location>
</feature>
<evidence type="ECO:0000313" key="3">
    <source>
        <dbReference type="WBParaSite" id="maker-unitig_24122-snap-gene-0.2-mRNA-1"/>
    </source>
</evidence>
<reference evidence="3" key="1">
    <citation type="submission" date="2016-11" db="UniProtKB">
        <authorList>
            <consortium name="WormBaseParasite"/>
        </authorList>
    </citation>
    <scope>IDENTIFICATION</scope>
</reference>
<dbReference type="AlphaFoldDB" id="A0A1I8F8L1"/>
<keyword evidence="2" id="KW-1185">Reference proteome</keyword>
<feature type="compositionally biased region" description="Polar residues" evidence="1">
    <location>
        <begin position="442"/>
        <end position="452"/>
    </location>
</feature>
<dbReference type="WBParaSite" id="maker-unitig_24122-snap-gene-0.2-mRNA-1">
    <property type="protein sequence ID" value="maker-unitig_24122-snap-gene-0.2-mRNA-1"/>
    <property type="gene ID" value="maker-unitig_24122-snap-gene-0.2"/>
</dbReference>
<name>A0A1I8F8L1_9PLAT</name>